<evidence type="ECO:0000313" key="2">
    <source>
        <dbReference type="Proteomes" id="UP001055879"/>
    </source>
</evidence>
<reference evidence="2" key="1">
    <citation type="journal article" date="2022" name="Mol. Ecol. Resour.">
        <title>The genomes of chicory, endive, great burdock and yacon provide insights into Asteraceae palaeo-polyploidization history and plant inulin production.</title>
        <authorList>
            <person name="Fan W."/>
            <person name="Wang S."/>
            <person name="Wang H."/>
            <person name="Wang A."/>
            <person name="Jiang F."/>
            <person name="Liu H."/>
            <person name="Zhao H."/>
            <person name="Xu D."/>
            <person name="Zhang Y."/>
        </authorList>
    </citation>
    <scope>NUCLEOTIDE SEQUENCE [LARGE SCALE GENOMIC DNA]</scope>
    <source>
        <strain evidence="2">cv. Niubang</strain>
    </source>
</reference>
<gene>
    <name evidence="1" type="ORF">L6452_09459</name>
</gene>
<sequence>MSKKRVVVSTHETTVTVVVEDRRRWEALNPEILALIFIKIPAYEMVRCVPFVGKPWMEVVVGPYCWQDIDVQAWCRCRNLNHAVDVDLVIKKLVCRSKFTVQRLFAYRLG</sequence>
<protein>
    <submittedName>
        <fullName evidence="1">Uncharacterized protein</fullName>
    </submittedName>
</protein>
<comment type="caution">
    <text evidence="1">The sequence shown here is derived from an EMBL/GenBank/DDBJ whole genome shotgun (WGS) entry which is preliminary data.</text>
</comment>
<organism evidence="1 2">
    <name type="scientific">Arctium lappa</name>
    <name type="common">Greater burdock</name>
    <name type="synonym">Lappa major</name>
    <dbReference type="NCBI Taxonomy" id="4217"/>
    <lineage>
        <taxon>Eukaryota</taxon>
        <taxon>Viridiplantae</taxon>
        <taxon>Streptophyta</taxon>
        <taxon>Embryophyta</taxon>
        <taxon>Tracheophyta</taxon>
        <taxon>Spermatophyta</taxon>
        <taxon>Magnoliopsida</taxon>
        <taxon>eudicotyledons</taxon>
        <taxon>Gunneridae</taxon>
        <taxon>Pentapetalae</taxon>
        <taxon>asterids</taxon>
        <taxon>campanulids</taxon>
        <taxon>Asterales</taxon>
        <taxon>Asteraceae</taxon>
        <taxon>Carduoideae</taxon>
        <taxon>Cardueae</taxon>
        <taxon>Arctiinae</taxon>
        <taxon>Arctium</taxon>
    </lineage>
</organism>
<keyword evidence="2" id="KW-1185">Reference proteome</keyword>
<evidence type="ECO:0000313" key="1">
    <source>
        <dbReference type="EMBL" id="KAI3747017.1"/>
    </source>
</evidence>
<accession>A0ACB9DKF5</accession>
<dbReference type="Proteomes" id="UP001055879">
    <property type="component" value="Linkage Group LG03"/>
</dbReference>
<name>A0ACB9DKF5_ARCLA</name>
<proteinExistence type="predicted"/>
<dbReference type="EMBL" id="CM042049">
    <property type="protein sequence ID" value="KAI3747017.1"/>
    <property type="molecule type" value="Genomic_DNA"/>
</dbReference>
<reference evidence="1 2" key="2">
    <citation type="journal article" date="2022" name="Mol. Ecol. Resour.">
        <title>The genomes of chicory, endive, great burdock and yacon provide insights into Asteraceae paleo-polyploidization history and plant inulin production.</title>
        <authorList>
            <person name="Fan W."/>
            <person name="Wang S."/>
            <person name="Wang H."/>
            <person name="Wang A."/>
            <person name="Jiang F."/>
            <person name="Liu H."/>
            <person name="Zhao H."/>
            <person name="Xu D."/>
            <person name="Zhang Y."/>
        </authorList>
    </citation>
    <scope>NUCLEOTIDE SEQUENCE [LARGE SCALE GENOMIC DNA]</scope>
    <source>
        <strain evidence="2">cv. Niubang</strain>
    </source>
</reference>